<dbReference type="Proteomes" id="UP000236161">
    <property type="component" value="Unassembled WGS sequence"/>
</dbReference>
<proteinExistence type="predicted"/>
<dbReference type="OrthoDB" id="361362at2759"/>
<evidence type="ECO:0000313" key="2">
    <source>
        <dbReference type="Proteomes" id="UP000236161"/>
    </source>
</evidence>
<organism evidence="1 2">
    <name type="scientific">Apostasia shenzhenica</name>
    <dbReference type="NCBI Taxonomy" id="1088818"/>
    <lineage>
        <taxon>Eukaryota</taxon>
        <taxon>Viridiplantae</taxon>
        <taxon>Streptophyta</taxon>
        <taxon>Embryophyta</taxon>
        <taxon>Tracheophyta</taxon>
        <taxon>Spermatophyta</taxon>
        <taxon>Magnoliopsida</taxon>
        <taxon>Liliopsida</taxon>
        <taxon>Asparagales</taxon>
        <taxon>Orchidaceae</taxon>
        <taxon>Apostasioideae</taxon>
        <taxon>Apostasia</taxon>
    </lineage>
</organism>
<dbReference type="EMBL" id="KZ451935">
    <property type="protein sequence ID" value="PKA60910.1"/>
    <property type="molecule type" value="Genomic_DNA"/>
</dbReference>
<protein>
    <submittedName>
        <fullName evidence="1">Uncharacterized protein</fullName>
    </submittedName>
</protein>
<name>A0A2I0AZD6_9ASPA</name>
<reference evidence="1 2" key="1">
    <citation type="journal article" date="2017" name="Nature">
        <title>The Apostasia genome and the evolution of orchids.</title>
        <authorList>
            <person name="Zhang G.Q."/>
            <person name="Liu K.W."/>
            <person name="Li Z."/>
            <person name="Lohaus R."/>
            <person name="Hsiao Y.Y."/>
            <person name="Niu S.C."/>
            <person name="Wang J.Y."/>
            <person name="Lin Y.C."/>
            <person name="Xu Q."/>
            <person name="Chen L.J."/>
            <person name="Yoshida K."/>
            <person name="Fujiwara S."/>
            <person name="Wang Z.W."/>
            <person name="Zhang Y.Q."/>
            <person name="Mitsuda N."/>
            <person name="Wang M."/>
            <person name="Liu G.H."/>
            <person name="Pecoraro L."/>
            <person name="Huang H.X."/>
            <person name="Xiao X.J."/>
            <person name="Lin M."/>
            <person name="Wu X.Y."/>
            <person name="Wu W.L."/>
            <person name="Chen Y.Y."/>
            <person name="Chang S.B."/>
            <person name="Sakamoto S."/>
            <person name="Ohme-Takagi M."/>
            <person name="Yagi M."/>
            <person name="Zeng S.J."/>
            <person name="Shen C.Y."/>
            <person name="Yeh C.M."/>
            <person name="Luo Y.B."/>
            <person name="Tsai W.C."/>
            <person name="Van de Peer Y."/>
            <person name="Liu Z.J."/>
        </authorList>
    </citation>
    <scope>NUCLEOTIDE SEQUENCE [LARGE SCALE GENOMIC DNA]</scope>
    <source>
        <strain evidence="2">cv. Shenzhen</strain>
        <tissue evidence="1">Stem</tissue>
    </source>
</reference>
<dbReference type="STRING" id="1088818.A0A2I0AZD6"/>
<gene>
    <name evidence="1" type="ORF">AXF42_Ash006545</name>
</gene>
<accession>A0A2I0AZD6</accession>
<keyword evidence="2" id="KW-1185">Reference proteome</keyword>
<sequence>MMEISCQAVIEDVSLKQQSALLFVDHGLVLVQNLECQWALLAALAGIKDLFSKHPSELKVHKVAIIEKLRERICDNDKMVRAKLFHLLKIVVFPGLKEVLHE</sequence>
<evidence type="ECO:0000313" key="1">
    <source>
        <dbReference type="EMBL" id="PKA60910.1"/>
    </source>
</evidence>
<dbReference type="AlphaFoldDB" id="A0A2I0AZD6"/>